<dbReference type="EMBL" id="OX596092">
    <property type="protein sequence ID" value="CAI9712816.1"/>
    <property type="molecule type" value="Genomic_DNA"/>
</dbReference>
<name>A0ACB0FLD2_RANTA</name>
<gene>
    <name evidence="1" type="ORF">MRATA1EN3_LOCUS24029</name>
</gene>
<sequence length="197" mass="22096">MCLGISGERTASIKSLRSEDPWKKNTEARVAGTRQWATLLQELVPMEPEALEICPYNPHHQIPLSRFQYHLASCRRKNPKIAKKMASCKYNACHVVPIKKLEEHEAACVNRSTVEEEDSLSPLKISLPNAGQKGNGNASPVSPHLPSPDVWNVDSTYCHPMFVLKSFIPQKLVCESDTRQSETDDYTSFLTAPPEDH</sequence>
<evidence type="ECO:0000313" key="2">
    <source>
        <dbReference type="Proteomes" id="UP001162501"/>
    </source>
</evidence>
<organism evidence="1 2">
    <name type="scientific">Rangifer tarandus platyrhynchus</name>
    <name type="common">Svalbard reindeer</name>
    <dbReference type="NCBI Taxonomy" id="3082113"/>
    <lineage>
        <taxon>Eukaryota</taxon>
        <taxon>Metazoa</taxon>
        <taxon>Chordata</taxon>
        <taxon>Craniata</taxon>
        <taxon>Vertebrata</taxon>
        <taxon>Euteleostomi</taxon>
        <taxon>Mammalia</taxon>
        <taxon>Eutheria</taxon>
        <taxon>Laurasiatheria</taxon>
        <taxon>Artiodactyla</taxon>
        <taxon>Ruminantia</taxon>
        <taxon>Pecora</taxon>
        <taxon>Cervidae</taxon>
        <taxon>Odocoileinae</taxon>
        <taxon>Rangifer</taxon>
    </lineage>
</organism>
<accession>A0ACB0FLD2</accession>
<dbReference type="Proteomes" id="UP001162501">
    <property type="component" value="Chromosome 8"/>
</dbReference>
<reference evidence="1" key="1">
    <citation type="submission" date="2023-05" db="EMBL/GenBank/DDBJ databases">
        <authorList>
            <consortium name="ELIXIR-Norway"/>
        </authorList>
    </citation>
    <scope>NUCLEOTIDE SEQUENCE</scope>
</reference>
<evidence type="ECO:0000313" key="1">
    <source>
        <dbReference type="EMBL" id="CAI9712816.1"/>
    </source>
</evidence>
<protein>
    <submittedName>
        <fullName evidence="1">Uncharacterized protein</fullName>
    </submittedName>
</protein>
<proteinExistence type="predicted"/>